<reference evidence="1 2" key="1">
    <citation type="submission" date="2023-07" db="EMBL/GenBank/DDBJ databases">
        <title>Sequencing the genomes of 1000 actinobacteria strains.</title>
        <authorList>
            <person name="Klenk H.-P."/>
        </authorList>
    </citation>
    <scope>NUCLEOTIDE SEQUENCE [LARGE SCALE GENOMIC DNA]</scope>
    <source>
        <strain evidence="1 2">DSM 44109</strain>
    </source>
</reference>
<name>A0ABT9RM57_9ACTN</name>
<accession>A0ABT9RM57</accession>
<dbReference type="RefSeq" id="WP_306876264.1">
    <property type="nucleotide sequence ID" value="NZ_JAUSRB010000004.1"/>
</dbReference>
<dbReference type="Proteomes" id="UP001230426">
    <property type="component" value="Unassembled WGS sequence"/>
</dbReference>
<protein>
    <submittedName>
        <fullName evidence="1">Uncharacterized protein</fullName>
    </submittedName>
</protein>
<comment type="caution">
    <text evidence="1">The sequence shown here is derived from an EMBL/GenBank/DDBJ whole genome shotgun (WGS) entry which is preliminary data.</text>
</comment>
<proteinExistence type="predicted"/>
<evidence type="ECO:0000313" key="2">
    <source>
        <dbReference type="Proteomes" id="UP001230426"/>
    </source>
</evidence>
<evidence type="ECO:0000313" key="1">
    <source>
        <dbReference type="EMBL" id="MDP9870378.1"/>
    </source>
</evidence>
<dbReference type="EMBL" id="JAUSRB010000004">
    <property type="protein sequence ID" value="MDP9870378.1"/>
    <property type="molecule type" value="Genomic_DNA"/>
</dbReference>
<sequence length="397" mass="43292">MGYLSPNAKRIKDTLAQFGIKRSEISTKTHSVRRHYEDGQGKKRSFMEPMYVVGHLGSREHTQLVADNAETIAANDLHVCVITHQCGHMITAWITTEGSKDGTVERRAMTSTNCRECKVAALEESPATTPAEIEQGEGEETPAPVDRLAELAEMVPVLAATVARVKAAQESAPVDDAADDILTWFEAYLTPATEEERPYPTVGETIHTKAPGFTGGNVAATITGETVVPADPTDKHPRAGRIWVITYSDHRCTWYGIVHGRVPGAPTTYDTPAPVRWFTVEQYAIDAAASLLSDIKRQRHTISDGGPKTLLFLHEEGNGRLFRVIGPMSTGVVWRETAGWSAIAQLGSGRKLLKQDGQLRPDAQGFSCLARPEHAAEMLAEYWSLPADAVSFSFADA</sequence>
<gene>
    <name evidence="1" type="ORF">J2S55_009716</name>
</gene>
<organism evidence="1 2">
    <name type="scientific">Streptosporangium brasiliense</name>
    <dbReference type="NCBI Taxonomy" id="47480"/>
    <lineage>
        <taxon>Bacteria</taxon>
        <taxon>Bacillati</taxon>
        <taxon>Actinomycetota</taxon>
        <taxon>Actinomycetes</taxon>
        <taxon>Streptosporangiales</taxon>
        <taxon>Streptosporangiaceae</taxon>
        <taxon>Streptosporangium</taxon>
    </lineage>
</organism>
<keyword evidence="2" id="KW-1185">Reference proteome</keyword>